<dbReference type="Proteomes" id="UP000789366">
    <property type="component" value="Unassembled WGS sequence"/>
</dbReference>
<organism evidence="1 2">
    <name type="scientific">Cetraspora pellucida</name>
    <dbReference type="NCBI Taxonomy" id="1433469"/>
    <lineage>
        <taxon>Eukaryota</taxon>
        <taxon>Fungi</taxon>
        <taxon>Fungi incertae sedis</taxon>
        <taxon>Mucoromycota</taxon>
        <taxon>Glomeromycotina</taxon>
        <taxon>Glomeromycetes</taxon>
        <taxon>Diversisporales</taxon>
        <taxon>Gigasporaceae</taxon>
        <taxon>Cetraspora</taxon>
    </lineage>
</organism>
<dbReference type="EMBL" id="CAJVPW010010277">
    <property type="protein sequence ID" value="CAG8613645.1"/>
    <property type="molecule type" value="Genomic_DNA"/>
</dbReference>
<evidence type="ECO:0000313" key="1">
    <source>
        <dbReference type="EMBL" id="CAG8613645.1"/>
    </source>
</evidence>
<gene>
    <name evidence="1" type="ORF">SPELUC_LOCUS7593</name>
</gene>
<accession>A0ACA9MUN4</accession>
<comment type="caution">
    <text evidence="1">The sequence shown here is derived from an EMBL/GenBank/DDBJ whole genome shotgun (WGS) entry which is preliminary data.</text>
</comment>
<reference evidence="1" key="1">
    <citation type="submission" date="2021-06" db="EMBL/GenBank/DDBJ databases">
        <authorList>
            <person name="Kallberg Y."/>
            <person name="Tangrot J."/>
            <person name="Rosling A."/>
        </authorList>
    </citation>
    <scope>NUCLEOTIDE SEQUENCE</scope>
    <source>
        <strain evidence="1">28 12/20/2015</strain>
    </source>
</reference>
<evidence type="ECO:0000313" key="2">
    <source>
        <dbReference type="Proteomes" id="UP000789366"/>
    </source>
</evidence>
<sequence length="327" mass="35210">MAIPLTSSKKLPPTPFHVSFIFQNKLAKILPEQMRAWKISMAKDKKIGLLRGVFIPNLLDKFKFLLGVCIWASLGVLVGGLLLVLFKNKGQLIIDNTPEFLDYCAKSNGLVFFGPIGSGKTAILAMLANELPGENKYATFPCQLPWAEKAHQKISTLFLLILTNALPAESGSQFINCLDNDDSTKFNVDNNLYNNLVNFTNGVADKQNFCCELVQCKKIGQSEFCVTYGYFNRKLIGSGVCGGIAGDTSVTNNSTGDCPSLDAVNSILITSSPTSTNSLPTPPSSPSASGANSSSNLPLYIGVSVGGTLLVVTATTCYCKRKEIEKL</sequence>
<name>A0ACA9MUN4_9GLOM</name>
<proteinExistence type="predicted"/>
<protein>
    <submittedName>
        <fullName evidence="1">2814_t:CDS:1</fullName>
    </submittedName>
</protein>
<keyword evidence="2" id="KW-1185">Reference proteome</keyword>